<evidence type="ECO:0000256" key="1">
    <source>
        <dbReference type="ARBA" id="ARBA00010577"/>
    </source>
</evidence>
<reference evidence="5 6" key="1">
    <citation type="submission" date="2021-01" db="EMBL/GenBank/DDBJ databases">
        <title>Genomic Encyclopedia of Type Strains, Phase IV (KMG-IV): sequencing the most valuable type-strain genomes for metagenomic binning, comparative biology and taxonomic classification.</title>
        <authorList>
            <person name="Goeker M."/>
        </authorList>
    </citation>
    <scope>NUCLEOTIDE SEQUENCE [LARGE SCALE GENOMIC DNA]</scope>
    <source>
        <strain evidence="5 6">DSM 105453</strain>
    </source>
</reference>
<evidence type="ECO:0000256" key="3">
    <source>
        <dbReference type="RuleBase" id="RU362076"/>
    </source>
</evidence>
<keyword evidence="5" id="KW-0969">Cilium</keyword>
<feature type="region of interest" description="Disordered" evidence="4">
    <location>
        <begin position="1"/>
        <end position="22"/>
    </location>
</feature>
<keyword evidence="5" id="KW-0282">Flagellum</keyword>
<evidence type="ECO:0000256" key="4">
    <source>
        <dbReference type="SAM" id="MobiDB-lite"/>
    </source>
</evidence>
<gene>
    <name evidence="5" type="ORF">JOC94_003495</name>
</gene>
<dbReference type="NCBIfam" id="NF007197">
    <property type="entry name" value="PRK09618.1"/>
    <property type="match status" value="1"/>
</dbReference>
<dbReference type="RefSeq" id="WP_077111723.1">
    <property type="nucleotide sequence ID" value="NZ_JAFBFH010000027.1"/>
</dbReference>
<dbReference type="EMBL" id="JAFBFH010000027">
    <property type="protein sequence ID" value="MBM7716475.1"/>
    <property type="molecule type" value="Genomic_DNA"/>
</dbReference>
<evidence type="ECO:0000313" key="6">
    <source>
        <dbReference type="Proteomes" id="UP000823485"/>
    </source>
</evidence>
<accession>A0ABS2RAV2</accession>
<comment type="caution">
    <text evidence="5">The sequence shown here is derived from an EMBL/GenBank/DDBJ whole genome shotgun (WGS) entry which is preliminary data.</text>
</comment>
<dbReference type="InterPro" id="IPR005648">
    <property type="entry name" value="FlgD"/>
</dbReference>
<proteinExistence type="inferred from homology"/>
<dbReference type="Proteomes" id="UP000823485">
    <property type="component" value="Unassembled WGS sequence"/>
</dbReference>
<protein>
    <recommendedName>
        <fullName evidence="3">Basal-body rod modification protein FlgD</fullName>
    </recommendedName>
</protein>
<keyword evidence="2 3" id="KW-1005">Bacterial flagellum biogenesis</keyword>
<keyword evidence="5" id="KW-0966">Cell projection</keyword>
<evidence type="ECO:0000313" key="5">
    <source>
        <dbReference type="EMBL" id="MBM7716475.1"/>
    </source>
</evidence>
<organism evidence="5 6">
    <name type="scientific">Siminovitchia thermophila</name>
    <dbReference type="NCBI Taxonomy" id="1245522"/>
    <lineage>
        <taxon>Bacteria</taxon>
        <taxon>Bacillati</taxon>
        <taxon>Bacillota</taxon>
        <taxon>Bacilli</taxon>
        <taxon>Bacillales</taxon>
        <taxon>Bacillaceae</taxon>
        <taxon>Siminovitchia</taxon>
    </lineage>
</organism>
<dbReference type="Pfam" id="PF03963">
    <property type="entry name" value="FlgD"/>
    <property type="match status" value="1"/>
</dbReference>
<evidence type="ECO:0000256" key="2">
    <source>
        <dbReference type="ARBA" id="ARBA00022795"/>
    </source>
</evidence>
<sequence>MTNAINNDYSVPENPFQKKSEGQNTLGQDAFLKILLTQLQNQDPLNPMEDKDFIAQMATFSSLEQLTNINKTLEMWQDGFSQSSLLSFTEFVGKEVTWHRVDGQDSETGEPIITEGKGVVASVQFLGDTVRIILEDGTELTPANISELMPAPAGNPLLEASHLIGKTVSWMDDEQNEQSGTVQSVSVKNGVLSLLLEDQTVVDFNQITKIL</sequence>
<comment type="similarity">
    <text evidence="1 3">Belongs to the FlgD family.</text>
</comment>
<comment type="function">
    <text evidence="3">Required for flagellar hook formation. May act as a scaffolding protein.</text>
</comment>
<keyword evidence="6" id="KW-1185">Reference proteome</keyword>
<name>A0ABS2RAV2_9BACI</name>